<dbReference type="InterPro" id="IPR036397">
    <property type="entry name" value="RNaseH_sf"/>
</dbReference>
<protein>
    <submittedName>
        <fullName evidence="8">Uncharacterized protein</fullName>
    </submittedName>
</protein>
<dbReference type="EMBL" id="KK914632">
    <property type="protein sequence ID" value="KDP31341.1"/>
    <property type="molecule type" value="Genomic_DNA"/>
</dbReference>
<keyword evidence="4" id="KW-0805">Transcription regulation</keyword>
<dbReference type="GO" id="GO:0004523">
    <property type="term" value="F:RNA-DNA hybrid ribonuclease activity"/>
    <property type="evidence" value="ECO:0007669"/>
    <property type="project" value="InterPro"/>
</dbReference>
<dbReference type="Gene3D" id="3.30.420.10">
    <property type="entry name" value="Ribonuclease H-like superfamily/Ribonuclease H"/>
    <property type="match status" value="1"/>
</dbReference>
<evidence type="ECO:0000256" key="5">
    <source>
        <dbReference type="ARBA" id="ARBA00023163"/>
    </source>
</evidence>
<evidence type="ECO:0000256" key="4">
    <source>
        <dbReference type="ARBA" id="ARBA00023015"/>
    </source>
</evidence>
<dbReference type="STRING" id="180498.A0A067K539"/>
<dbReference type="Pfam" id="PF13456">
    <property type="entry name" value="RVT_3"/>
    <property type="match status" value="1"/>
</dbReference>
<dbReference type="GO" id="GO:0034244">
    <property type="term" value="P:negative regulation of transcription elongation by RNA polymerase II"/>
    <property type="evidence" value="ECO:0007669"/>
    <property type="project" value="InterPro"/>
</dbReference>
<organism evidence="8 9">
    <name type="scientific">Jatropha curcas</name>
    <name type="common">Barbados nut</name>
    <dbReference type="NCBI Taxonomy" id="180498"/>
    <lineage>
        <taxon>Eukaryota</taxon>
        <taxon>Viridiplantae</taxon>
        <taxon>Streptophyta</taxon>
        <taxon>Embryophyta</taxon>
        <taxon>Tracheophyta</taxon>
        <taxon>Spermatophyta</taxon>
        <taxon>Magnoliopsida</taxon>
        <taxon>eudicotyledons</taxon>
        <taxon>Gunneridae</taxon>
        <taxon>Pentapetalae</taxon>
        <taxon>rosids</taxon>
        <taxon>fabids</taxon>
        <taxon>Malpighiales</taxon>
        <taxon>Euphorbiaceae</taxon>
        <taxon>Crotonoideae</taxon>
        <taxon>Jatropheae</taxon>
        <taxon>Jatropha</taxon>
    </lineage>
</organism>
<dbReference type="PANTHER" id="PTHR33304">
    <property type="match status" value="1"/>
</dbReference>
<dbReference type="CDD" id="cd06222">
    <property type="entry name" value="RNase_H_like"/>
    <property type="match status" value="1"/>
</dbReference>
<keyword evidence="9" id="KW-1185">Reference proteome</keyword>
<name>A0A067K539_JATCU</name>
<dbReference type="PANTHER" id="PTHR33304:SF36">
    <property type="entry name" value="GB|AAF26970.1-RELATED"/>
    <property type="match status" value="1"/>
</dbReference>
<keyword evidence="1" id="KW-0479">Metal-binding</keyword>
<keyword evidence="5" id="KW-0804">Transcription</keyword>
<dbReference type="GO" id="GO:0003676">
    <property type="term" value="F:nucleic acid binding"/>
    <property type="evidence" value="ECO:0007669"/>
    <property type="project" value="InterPro"/>
</dbReference>
<dbReference type="InterPro" id="IPR012337">
    <property type="entry name" value="RNaseH-like_sf"/>
</dbReference>
<evidence type="ECO:0000256" key="1">
    <source>
        <dbReference type="ARBA" id="ARBA00022723"/>
    </source>
</evidence>
<evidence type="ECO:0000313" key="9">
    <source>
        <dbReference type="Proteomes" id="UP000027138"/>
    </source>
</evidence>
<dbReference type="SUPFAM" id="SSF53098">
    <property type="entry name" value="Ribonuclease H-like"/>
    <property type="match status" value="1"/>
</dbReference>
<dbReference type="Proteomes" id="UP000027138">
    <property type="component" value="Unassembled WGS sequence"/>
</dbReference>
<evidence type="ECO:0000256" key="2">
    <source>
        <dbReference type="ARBA" id="ARBA00022771"/>
    </source>
</evidence>
<dbReference type="GO" id="GO:0008270">
    <property type="term" value="F:zinc ion binding"/>
    <property type="evidence" value="ECO:0007669"/>
    <property type="project" value="UniProtKB-KW"/>
</dbReference>
<dbReference type="AlphaFoldDB" id="A0A067K539"/>
<evidence type="ECO:0000256" key="3">
    <source>
        <dbReference type="ARBA" id="ARBA00022833"/>
    </source>
</evidence>
<feature type="domain" description="AIPP2-like SPOC-like" evidence="7">
    <location>
        <begin position="131"/>
        <end position="267"/>
    </location>
</feature>
<keyword evidence="2" id="KW-0863">Zinc-finger</keyword>
<dbReference type="InterPro" id="IPR049914">
    <property type="entry name" value="PHD1-3/5-6"/>
</dbReference>
<keyword evidence="3" id="KW-0862">Zinc</keyword>
<evidence type="ECO:0000259" key="6">
    <source>
        <dbReference type="Pfam" id="PF13456"/>
    </source>
</evidence>
<dbReference type="InterPro" id="IPR002156">
    <property type="entry name" value="RNaseH_domain"/>
</dbReference>
<proteinExistence type="predicted"/>
<evidence type="ECO:0000259" key="7">
    <source>
        <dbReference type="Pfam" id="PF23121"/>
    </source>
</evidence>
<accession>A0A067K539</accession>
<gene>
    <name evidence="8" type="ORF">JCGZ_11717</name>
</gene>
<dbReference type="Pfam" id="PF23121">
    <property type="entry name" value="SPOC_AIPP2"/>
    <property type="match status" value="1"/>
</dbReference>
<dbReference type="GO" id="GO:0140566">
    <property type="term" value="F:histone reader activity"/>
    <property type="evidence" value="ECO:0007669"/>
    <property type="project" value="InterPro"/>
</dbReference>
<feature type="domain" description="RNase H type-1" evidence="6">
    <location>
        <begin position="429"/>
        <end position="542"/>
    </location>
</feature>
<dbReference type="InterPro" id="IPR056280">
    <property type="entry name" value="AIPP2-like_SPOC"/>
</dbReference>
<evidence type="ECO:0000313" key="8">
    <source>
        <dbReference type="EMBL" id="KDP31341.1"/>
    </source>
</evidence>
<dbReference type="InterPro" id="IPR044730">
    <property type="entry name" value="RNase_H-like_dom_plant"/>
</dbReference>
<reference evidence="8 9" key="1">
    <citation type="journal article" date="2014" name="PLoS ONE">
        <title>Global Analysis of Gene Expression Profiles in Physic Nut (Jatropha curcas L.) Seedlings Exposed to Salt Stress.</title>
        <authorList>
            <person name="Zhang L."/>
            <person name="Zhang C."/>
            <person name="Wu P."/>
            <person name="Chen Y."/>
            <person name="Li M."/>
            <person name="Jiang H."/>
            <person name="Wu G."/>
        </authorList>
    </citation>
    <scope>NUCLEOTIDE SEQUENCE [LARGE SCALE GENOMIC DNA]</scope>
    <source>
        <strain evidence="9">cv. GZQX0401</strain>
        <tissue evidence="8">Young leaves</tissue>
    </source>
</reference>
<dbReference type="OrthoDB" id="849988at2759"/>
<sequence>MATVNSVKEGSCKVAFSTVKESGFKDQKTTSTKPAEEVEACNANVIVKPVKKCYNNVIAKEAIACNINAEEAKNKSLGTSSTSANAPPIIGIDSCPVAEPEKSGVEVRESTIIRTKLSLYRHCFPALCTTWKGGFTFFDTTTPGKFYGGFNAQPPCRVNRKAYEFSRTMPTILGVNLLPLNHIRSDIFQNDYPDFRDIALYFLPSPTIERSKGNYDSLFKLLEIENSVMRSYISGMELLIFTSKQLHSDLQDVTEMLNTGQFLWGVFRNGQDKIALEQDYASIESSETVDMEIDMVGGRPLGRVDADVNVSNSKILNAFKSEANIPPGFEELSRQKLRNMQCKAKFREEETHFNDGEVVRRAKKGNIDLHRYPQSSPMELKIEVQNFECDKQDHSHKLSARSLGKTQRPACWIPPRTGSVKLNIAESSKTKTEAAGASGVIRDESGKWVIGYTLNLGSYSCLGAELWAVYHGLMLAWDRGFKKVLVESQSLESLEYLKRVPDELDPNRALATCCMNLIKRDWDCQFLHIHREANGCANWLATNFQDHPLGLTVFYKPPVSLIPILQNDSMMAAPSSTHFQS</sequence>